<evidence type="ECO:0000313" key="12">
    <source>
        <dbReference type="EMBL" id="VDN05441.1"/>
    </source>
</evidence>
<dbReference type="Gene3D" id="3.30.40.10">
    <property type="entry name" value="Zinc/RING finger domain, C3HC4 (zinc finger)"/>
    <property type="match status" value="1"/>
</dbReference>
<dbReference type="CDD" id="cd21085">
    <property type="entry name" value="WH_NTD_PHF10"/>
    <property type="match status" value="1"/>
</dbReference>
<dbReference type="InterPro" id="IPR013083">
    <property type="entry name" value="Znf_RING/FYVE/PHD"/>
</dbReference>
<accession>A0A0N5D4N9</accession>
<evidence type="ECO:0000256" key="7">
    <source>
        <dbReference type="ARBA" id="ARBA00023163"/>
    </source>
</evidence>
<dbReference type="Proteomes" id="UP000276776">
    <property type="component" value="Unassembled WGS sequence"/>
</dbReference>
<evidence type="ECO:0000256" key="1">
    <source>
        <dbReference type="ARBA" id="ARBA00004123"/>
    </source>
</evidence>
<keyword evidence="13" id="KW-1185">Reference proteome</keyword>
<keyword evidence="4 9" id="KW-0863">Zinc-finger</keyword>
<keyword evidence="7" id="KW-0804">Transcription</keyword>
<keyword evidence="8" id="KW-0539">Nucleus</keyword>
<protein>
    <submittedName>
        <fullName evidence="14">PHD finger protein 10</fullName>
    </submittedName>
</protein>
<dbReference type="GO" id="GO:0008270">
    <property type="term" value="F:zinc ion binding"/>
    <property type="evidence" value="ECO:0007669"/>
    <property type="project" value="UniProtKB-KW"/>
</dbReference>
<keyword evidence="5" id="KW-0862">Zinc</keyword>
<organism evidence="14">
    <name type="scientific">Thelazia callipaeda</name>
    <name type="common">Oriental eyeworm</name>
    <name type="synonym">Parasitic nematode</name>
    <dbReference type="NCBI Taxonomy" id="103827"/>
    <lineage>
        <taxon>Eukaryota</taxon>
        <taxon>Metazoa</taxon>
        <taxon>Ecdysozoa</taxon>
        <taxon>Nematoda</taxon>
        <taxon>Chromadorea</taxon>
        <taxon>Rhabditida</taxon>
        <taxon>Spirurina</taxon>
        <taxon>Spiruromorpha</taxon>
        <taxon>Thelazioidea</taxon>
        <taxon>Thelaziidae</taxon>
        <taxon>Thelazia</taxon>
    </lineage>
</organism>
<comment type="subcellular location">
    <subcellularLocation>
        <location evidence="1">Nucleus</location>
    </subcellularLocation>
</comment>
<evidence type="ECO:0000256" key="9">
    <source>
        <dbReference type="PROSITE-ProRule" id="PRU00146"/>
    </source>
</evidence>
<evidence type="ECO:0000256" key="2">
    <source>
        <dbReference type="ARBA" id="ARBA00022723"/>
    </source>
</evidence>
<dbReference type="PANTHER" id="PTHR45888:SF4">
    <property type="entry name" value="PHD FINGER PROTEIN 10"/>
    <property type="match status" value="1"/>
</dbReference>
<dbReference type="InterPro" id="IPR001965">
    <property type="entry name" value="Znf_PHD"/>
</dbReference>
<dbReference type="PROSITE" id="PS50016">
    <property type="entry name" value="ZF_PHD_2"/>
    <property type="match status" value="2"/>
</dbReference>
<reference evidence="14" key="1">
    <citation type="submission" date="2017-02" db="UniProtKB">
        <authorList>
            <consortium name="WormBaseParasite"/>
        </authorList>
    </citation>
    <scope>IDENTIFICATION</scope>
</reference>
<feature type="region of interest" description="Disordered" evidence="10">
    <location>
        <begin position="32"/>
        <end position="60"/>
    </location>
</feature>
<evidence type="ECO:0000256" key="3">
    <source>
        <dbReference type="ARBA" id="ARBA00022737"/>
    </source>
</evidence>
<dbReference type="WBParaSite" id="TCLT_0000794301-mRNA-1">
    <property type="protein sequence ID" value="TCLT_0000794301-mRNA-1"/>
    <property type="gene ID" value="TCLT_0000794301"/>
</dbReference>
<dbReference type="STRING" id="103827.A0A0N5D4N9"/>
<dbReference type="CDD" id="cd15529">
    <property type="entry name" value="PHD2_PHF10"/>
    <property type="match status" value="1"/>
</dbReference>
<dbReference type="InterPro" id="IPR019787">
    <property type="entry name" value="Znf_PHD-finger"/>
</dbReference>
<evidence type="ECO:0000256" key="4">
    <source>
        <dbReference type="ARBA" id="ARBA00022771"/>
    </source>
</evidence>
<dbReference type="SUPFAM" id="SSF57903">
    <property type="entry name" value="FYVE/PHD zinc finger"/>
    <property type="match status" value="2"/>
</dbReference>
<dbReference type="GO" id="GO:0005634">
    <property type="term" value="C:nucleus"/>
    <property type="evidence" value="ECO:0007669"/>
    <property type="project" value="UniProtKB-SubCell"/>
</dbReference>
<evidence type="ECO:0000256" key="8">
    <source>
        <dbReference type="ARBA" id="ARBA00023242"/>
    </source>
</evidence>
<keyword evidence="6" id="KW-0805">Transcription regulation</keyword>
<dbReference type="EMBL" id="UYYF01004561">
    <property type="protein sequence ID" value="VDN05441.1"/>
    <property type="molecule type" value="Genomic_DNA"/>
</dbReference>
<sequence>MDMSWADSEASSSKLNEPLSVTIASTSLIADETSNESTKMSAPVVDSEVISDSPSTKSGKEVRLIRNSSSRVITADTTHIHIEPSNVIEYEWPPKSGERYFIQEQIADLLDVKSFKRKYPELSRHTVEINEREYLIANYKLSNAINEHQMHGLTALRAIEVHELMASDYPEYQRAAADKVKLQMAEDQKRLDAVCFEIIQSPMNRWKRMAPEHTRPGPYPAALIHGQYQHFYKRFTPSELRRLPLSTVVDYDYLLPPRRLSSPLPVVVNEEDMAVASNIENDESSNFEMQPSFLSSSNYSSGVRAVKLEKDPQDQVKKQQCSICDEADKRQMLSCSNCHNTVHPDCASLPTHVVKVALNYKWNCIECKKCTVCEKPDNEDAMMFCDRCDRGYHTFCVGLATPPNGNWICSSCCDDDGFLAMETTHSS</sequence>
<gene>
    <name evidence="12" type="ORF">TCLT_LOCUS7932</name>
</gene>
<name>A0A0N5D4N9_THECL</name>
<evidence type="ECO:0000256" key="5">
    <source>
        <dbReference type="ARBA" id="ARBA00022833"/>
    </source>
</evidence>
<dbReference type="InterPro" id="IPR011011">
    <property type="entry name" value="Znf_FYVE_PHD"/>
</dbReference>
<evidence type="ECO:0000256" key="6">
    <source>
        <dbReference type="ARBA" id="ARBA00023015"/>
    </source>
</evidence>
<dbReference type="OMA" id="NRNVYIM"/>
<dbReference type="OrthoDB" id="1903104at2759"/>
<dbReference type="PANTHER" id="PTHR45888">
    <property type="entry name" value="HL01030P-RELATED"/>
    <property type="match status" value="1"/>
</dbReference>
<keyword evidence="3" id="KW-0677">Repeat</keyword>
<keyword evidence="2" id="KW-0479">Metal-binding</keyword>
<dbReference type="SMART" id="SM00249">
    <property type="entry name" value="PHD"/>
    <property type="match status" value="2"/>
</dbReference>
<proteinExistence type="predicted"/>
<evidence type="ECO:0000259" key="11">
    <source>
        <dbReference type="PROSITE" id="PS50016"/>
    </source>
</evidence>
<dbReference type="Pfam" id="PF00628">
    <property type="entry name" value="PHD"/>
    <property type="match status" value="2"/>
</dbReference>
<dbReference type="AlphaFoldDB" id="A0A0N5D4N9"/>
<evidence type="ECO:0000313" key="13">
    <source>
        <dbReference type="Proteomes" id="UP000276776"/>
    </source>
</evidence>
<feature type="domain" description="PHD-type" evidence="11">
    <location>
        <begin position="318"/>
        <end position="370"/>
    </location>
</feature>
<evidence type="ECO:0000256" key="10">
    <source>
        <dbReference type="SAM" id="MobiDB-lite"/>
    </source>
</evidence>
<reference evidence="12 13" key="2">
    <citation type="submission" date="2018-11" db="EMBL/GenBank/DDBJ databases">
        <authorList>
            <consortium name="Pathogen Informatics"/>
        </authorList>
    </citation>
    <scope>NUCLEOTIDE SEQUENCE [LARGE SCALE GENOMIC DNA]</scope>
</reference>
<evidence type="ECO:0000313" key="14">
    <source>
        <dbReference type="WBParaSite" id="TCLT_0000794301-mRNA-1"/>
    </source>
</evidence>
<feature type="domain" description="PHD-type" evidence="11">
    <location>
        <begin position="367"/>
        <end position="415"/>
    </location>
</feature>